<dbReference type="Proteomes" id="UP000293671">
    <property type="component" value="Unassembled WGS sequence"/>
</dbReference>
<evidence type="ECO:0000259" key="8">
    <source>
        <dbReference type="Pfam" id="PF23016"/>
    </source>
</evidence>
<evidence type="ECO:0000256" key="2">
    <source>
        <dbReference type="ARBA" id="ARBA00022552"/>
    </source>
</evidence>
<evidence type="ECO:0000259" key="7">
    <source>
        <dbReference type="Pfam" id="PF00590"/>
    </source>
</evidence>
<keyword evidence="2 6" id="KW-0698">rRNA processing</keyword>
<dbReference type="PANTHER" id="PTHR46111:SF1">
    <property type="entry name" value="RIBOSOMAL RNA SMALL SUBUNIT METHYLTRANSFERASE I"/>
    <property type="match status" value="1"/>
</dbReference>
<dbReference type="NCBIfam" id="TIGR00096">
    <property type="entry name" value="16S rRNA (cytidine(1402)-2'-O)-methyltransferase"/>
    <property type="match status" value="1"/>
</dbReference>
<dbReference type="InterPro" id="IPR014777">
    <property type="entry name" value="4pyrrole_Mease_sub1"/>
</dbReference>
<dbReference type="EMBL" id="SHKP01000005">
    <property type="protein sequence ID" value="RZU00834.1"/>
    <property type="molecule type" value="Genomic_DNA"/>
</dbReference>
<dbReference type="Gene3D" id="3.30.950.10">
    <property type="entry name" value="Methyltransferase, Cobalt-precorrin-4 Transmethylase, Domain 2"/>
    <property type="match status" value="1"/>
</dbReference>
<dbReference type="InterPro" id="IPR035996">
    <property type="entry name" value="4pyrrol_Methylase_sf"/>
</dbReference>
<dbReference type="InterPro" id="IPR014776">
    <property type="entry name" value="4pyrrole_Mease_sub2"/>
</dbReference>
<dbReference type="InterPro" id="IPR008189">
    <property type="entry name" value="rRNA_ssu_MeTfrase_I"/>
</dbReference>
<dbReference type="Gene3D" id="3.40.1010.10">
    <property type="entry name" value="Cobalt-precorrin-4 Transmethylase, Domain 1"/>
    <property type="match status" value="1"/>
</dbReference>
<evidence type="ECO:0000256" key="4">
    <source>
        <dbReference type="ARBA" id="ARBA00022679"/>
    </source>
</evidence>
<dbReference type="InterPro" id="IPR053910">
    <property type="entry name" value="RsmI_HTH"/>
</dbReference>
<keyword evidence="1 6" id="KW-0963">Cytoplasm</keyword>
<dbReference type="PIRSF" id="PIRSF005917">
    <property type="entry name" value="MTase_YraL"/>
    <property type="match status" value="1"/>
</dbReference>
<evidence type="ECO:0000256" key="5">
    <source>
        <dbReference type="ARBA" id="ARBA00022691"/>
    </source>
</evidence>
<dbReference type="Pfam" id="PF00590">
    <property type="entry name" value="TP_methylase"/>
    <property type="match status" value="1"/>
</dbReference>
<dbReference type="SUPFAM" id="SSF53790">
    <property type="entry name" value="Tetrapyrrole methylase"/>
    <property type="match status" value="1"/>
</dbReference>
<dbReference type="InterPro" id="IPR018063">
    <property type="entry name" value="SAM_MeTrfase_RsmI_CS"/>
</dbReference>
<comment type="function">
    <text evidence="6">Catalyzes the 2'-O-methylation of the ribose of cytidine 1402 (C1402) in 16S rRNA.</text>
</comment>
<keyword evidence="10" id="KW-1185">Reference proteome</keyword>
<comment type="subcellular location">
    <subcellularLocation>
        <location evidence="6">Cytoplasm</location>
    </subcellularLocation>
</comment>
<dbReference type="FunFam" id="3.40.1010.10:FF:000007">
    <property type="entry name" value="Ribosomal RNA small subunit methyltransferase I"/>
    <property type="match status" value="1"/>
</dbReference>
<dbReference type="CDD" id="cd11648">
    <property type="entry name" value="RsmI"/>
    <property type="match status" value="1"/>
</dbReference>
<keyword evidence="3 6" id="KW-0489">Methyltransferase</keyword>
<evidence type="ECO:0000256" key="1">
    <source>
        <dbReference type="ARBA" id="ARBA00022490"/>
    </source>
</evidence>
<sequence>MSIDAPLVLQAAASAAGAQQYPKATLYVVATPIGNLADISLRALHLLAICDAVACEDTRVSSGLLRAFGLDKPLLAVHEHNESEAAGRVIERLARGERVAYASDAGTPAISDPGARLVALVRAAGHRVMPLPGASSVVVALSAAGDVQAAGFRFAGFLPTKSGERESALRALAAYEGSTVIFEAPHRIEAVALALAAAFGPRSLTVCRELSKQFEQIETLAAEALPAWLAADPQRLRGEFVLVLHAPAPAVAQADALDATTERLLAALVAALPLKQAVAIATEATGAPRNALYARALALRQSAAGDEE</sequence>
<dbReference type="GO" id="GO:0005737">
    <property type="term" value="C:cytoplasm"/>
    <property type="evidence" value="ECO:0007669"/>
    <property type="project" value="UniProtKB-SubCell"/>
</dbReference>
<accession>A0A4Q7VVW7</accession>
<protein>
    <recommendedName>
        <fullName evidence="6">Ribosomal RNA small subunit methyltransferase I</fullName>
        <ecNumber evidence="6">2.1.1.198</ecNumber>
    </recommendedName>
    <alternativeName>
        <fullName evidence="6">16S rRNA 2'-O-ribose C1402 methyltransferase</fullName>
    </alternativeName>
    <alternativeName>
        <fullName evidence="6">rRNA (cytidine-2'-O-)-methyltransferase RsmI</fullName>
    </alternativeName>
</protein>
<dbReference type="EC" id="2.1.1.198" evidence="6"/>
<dbReference type="PANTHER" id="PTHR46111">
    <property type="entry name" value="RIBOSOMAL RNA SMALL SUBUNIT METHYLTRANSFERASE I"/>
    <property type="match status" value="1"/>
</dbReference>
<dbReference type="InterPro" id="IPR000878">
    <property type="entry name" value="4pyrrol_Mease"/>
</dbReference>
<feature type="domain" description="RsmI HTH" evidence="8">
    <location>
        <begin position="255"/>
        <end position="300"/>
    </location>
</feature>
<evidence type="ECO:0000313" key="9">
    <source>
        <dbReference type="EMBL" id="RZU00834.1"/>
    </source>
</evidence>
<proteinExistence type="inferred from homology"/>
<dbReference type="PROSITE" id="PS01296">
    <property type="entry name" value="RSMI"/>
    <property type="match status" value="1"/>
</dbReference>
<dbReference type="AlphaFoldDB" id="A0A4Q7VVW7"/>
<name>A0A4Q7VVW7_9BURK</name>
<dbReference type="RefSeq" id="WP_130431268.1">
    <property type="nucleotide sequence ID" value="NZ_SHKP01000005.1"/>
</dbReference>
<organism evidence="9 10">
    <name type="scientific">Rivibacter subsaxonicus</name>
    <dbReference type="NCBI Taxonomy" id="457575"/>
    <lineage>
        <taxon>Bacteria</taxon>
        <taxon>Pseudomonadati</taxon>
        <taxon>Pseudomonadota</taxon>
        <taxon>Betaproteobacteria</taxon>
        <taxon>Burkholderiales</taxon>
        <taxon>Rivibacter</taxon>
    </lineage>
</organism>
<feature type="domain" description="Tetrapyrrole methylase" evidence="7">
    <location>
        <begin position="25"/>
        <end position="221"/>
    </location>
</feature>
<evidence type="ECO:0000256" key="3">
    <source>
        <dbReference type="ARBA" id="ARBA00022603"/>
    </source>
</evidence>
<evidence type="ECO:0000313" key="10">
    <source>
        <dbReference type="Proteomes" id="UP000293671"/>
    </source>
</evidence>
<reference evidence="9 10" key="1">
    <citation type="submission" date="2019-02" db="EMBL/GenBank/DDBJ databases">
        <title>Genomic Encyclopedia of Type Strains, Phase IV (KMG-IV): sequencing the most valuable type-strain genomes for metagenomic binning, comparative biology and taxonomic classification.</title>
        <authorList>
            <person name="Goeker M."/>
        </authorList>
    </citation>
    <scope>NUCLEOTIDE SEQUENCE [LARGE SCALE GENOMIC DNA]</scope>
    <source>
        <strain evidence="9 10">DSM 19570</strain>
    </source>
</reference>
<keyword evidence="5 6" id="KW-0949">S-adenosyl-L-methionine</keyword>
<comment type="caution">
    <text evidence="9">The sequence shown here is derived from an EMBL/GenBank/DDBJ whole genome shotgun (WGS) entry which is preliminary data.</text>
</comment>
<dbReference type="Pfam" id="PF23016">
    <property type="entry name" value="RsmI_C"/>
    <property type="match status" value="1"/>
</dbReference>
<dbReference type="HAMAP" id="MF_01877">
    <property type="entry name" value="16SrRNA_methyltr_I"/>
    <property type="match status" value="1"/>
</dbReference>
<evidence type="ECO:0000256" key="6">
    <source>
        <dbReference type="HAMAP-Rule" id="MF_01877"/>
    </source>
</evidence>
<dbReference type="OrthoDB" id="9809084at2"/>
<gene>
    <name evidence="6" type="primary">rsmI</name>
    <name evidence="9" type="ORF">EV670_1547</name>
</gene>
<comment type="similarity">
    <text evidence="6">Belongs to the methyltransferase superfamily. RsmI family.</text>
</comment>
<dbReference type="GO" id="GO:0070677">
    <property type="term" value="F:rRNA (cytosine-2'-O-)-methyltransferase activity"/>
    <property type="evidence" value="ECO:0007669"/>
    <property type="project" value="UniProtKB-UniRule"/>
</dbReference>
<keyword evidence="4 6" id="KW-0808">Transferase</keyword>
<comment type="catalytic activity">
    <reaction evidence="6">
        <text>cytidine(1402) in 16S rRNA + S-adenosyl-L-methionine = 2'-O-methylcytidine(1402) in 16S rRNA + S-adenosyl-L-homocysteine + H(+)</text>
        <dbReference type="Rhea" id="RHEA:42924"/>
        <dbReference type="Rhea" id="RHEA-COMP:10285"/>
        <dbReference type="Rhea" id="RHEA-COMP:10286"/>
        <dbReference type="ChEBI" id="CHEBI:15378"/>
        <dbReference type="ChEBI" id="CHEBI:57856"/>
        <dbReference type="ChEBI" id="CHEBI:59789"/>
        <dbReference type="ChEBI" id="CHEBI:74495"/>
        <dbReference type="ChEBI" id="CHEBI:82748"/>
        <dbReference type="EC" id="2.1.1.198"/>
    </reaction>
</comment>